<proteinExistence type="predicted"/>
<keyword evidence="3 4" id="KW-0408">Iron</keyword>
<dbReference type="OrthoDB" id="9811395at2"/>
<comment type="caution">
    <text evidence="7">The sequence shown here is derived from an EMBL/GenBank/DDBJ whole genome shotgun (WGS) entry which is preliminary data.</text>
</comment>
<dbReference type="EMBL" id="LRRQ01000015">
    <property type="protein sequence ID" value="OAM91721.1"/>
    <property type="molecule type" value="Genomic_DNA"/>
</dbReference>
<dbReference type="Gene3D" id="1.10.760.10">
    <property type="entry name" value="Cytochrome c-like domain"/>
    <property type="match status" value="1"/>
</dbReference>
<evidence type="ECO:0000256" key="3">
    <source>
        <dbReference type="ARBA" id="ARBA00023004"/>
    </source>
</evidence>
<evidence type="ECO:0000256" key="1">
    <source>
        <dbReference type="ARBA" id="ARBA00022617"/>
    </source>
</evidence>
<dbReference type="InterPro" id="IPR009056">
    <property type="entry name" value="Cyt_c-like_dom"/>
</dbReference>
<dbReference type="Pfam" id="PF02433">
    <property type="entry name" value="FixO"/>
    <property type="match status" value="1"/>
</dbReference>
<dbReference type="InterPro" id="IPR003468">
    <property type="entry name" value="Cyt_c_oxidase_monohaem-su/FixO"/>
</dbReference>
<evidence type="ECO:0000256" key="4">
    <source>
        <dbReference type="PROSITE-ProRule" id="PRU00433"/>
    </source>
</evidence>
<evidence type="ECO:0000313" key="7">
    <source>
        <dbReference type="EMBL" id="OAM91721.1"/>
    </source>
</evidence>
<dbReference type="Proteomes" id="UP000078486">
    <property type="component" value="Unassembled WGS sequence"/>
</dbReference>
<gene>
    <name evidence="7" type="ORF">AW736_01390</name>
</gene>
<dbReference type="STRING" id="1184151.AW736_01390"/>
<reference evidence="7 8" key="1">
    <citation type="submission" date="2016-01" db="EMBL/GenBank/DDBJ databases">
        <title>High potential of lignocellulose degradation of a new Verrucomicrobia species.</title>
        <authorList>
            <person name="Wang Y."/>
            <person name="Shi Y."/>
            <person name="Qiu Z."/>
            <person name="Liu S."/>
            <person name="Yang H."/>
        </authorList>
    </citation>
    <scope>NUCLEOTIDE SEQUENCE [LARGE SCALE GENOMIC DNA]</scope>
    <source>
        <strain evidence="7 8">TSB47</strain>
    </source>
</reference>
<dbReference type="GO" id="GO:0020037">
    <property type="term" value="F:heme binding"/>
    <property type="evidence" value="ECO:0007669"/>
    <property type="project" value="InterPro"/>
</dbReference>
<evidence type="ECO:0000259" key="6">
    <source>
        <dbReference type="PROSITE" id="PS51007"/>
    </source>
</evidence>
<organism evidence="7 8">
    <name type="scientific">Termitidicoccus mucosus</name>
    <dbReference type="NCBI Taxonomy" id="1184151"/>
    <lineage>
        <taxon>Bacteria</taxon>
        <taxon>Pseudomonadati</taxon>
        <taxon>Verrucomicrobiota</taxon>
        <taxon>Opitutia</taxon>
        <taxon>Opitutales</taxon>
        <taxon>Opitutaceae</taxon>
        <taxon>Termitidicoccus</taxon>
    </lineage>
</organism>
<evidence type="ECO:0000313" key="8">
    <source>
        <dbReference type="Proteomes" id="UP000078486"/>
    </source>
</evidence>
<evidence type="ECO:0000256" key="5">
    <source>
        <dbReference type="SAM" id="MobiDB-lite"/>
    </source>
</evidence>
<evidence type="ECO:0000256" key="2">
    <source>
        <dbReference type="ARBA" id="ARBA00022723"/>
    </source>
</evidence>
<feature type="domain" description="Cytochrome c" evidence="6">
    <location>
        <begin position="51"/>
        <end position="199"/>
    </location>
</feature>
<dbReference type="GO" id="GO:0046872">
    <property type="term" value="F:metal ion binding"/>
    <property type="evidence" value="ECO:0007669"/>
    <property type="project" value="UniProtKB-KW"/>
</dbReference>
<keyword evidence="1 4" id="KW-0349">Heme</keyword>
<dbReference type="AlphaFoldDB" id="A0A178IPU0"/>
<protein>
    <submittedName>
        <fullName evidence="7">Cytochrome-c oxidase</fullName>
    </submittedName>
</protein>
<dbReference type="GO" id="GO:0009055">
    <property type="term" value="F:electron transfer activity"/>
    <property type="evidence" value="ECO:0007669"/>
    <property type="project" value="InterPro"/>
</dbReference>
<keyword evidence="2 4" id="KW-0479">Metal-binding</keyword>
<feature type="compositionally biased region" description="Low complexity" evidence="5">
    <location>
        <begin position="225"/>
        <end position="264"/>
    </location>
</feature>
<sequence length="264" mass="28574">MNRAPLLFLGIFFTLAFSWTGIVLINQISYGRLQPVYDENEDKTFPLALPGLAAEGKLVYQDLGCIYCHTQQVRRPGYGTDTLRNWGERQSVARDYIRDGRVLLGTMRTGPDLRNIGSRQVGDAGREWHYKHLYDPTITSPGSIMPPFAFLFETRKIVGEPSPKAIHRGLPPQYQPPAGYEIVPSHRAEALVEYLLNLKDTYTYPEETKRVYIDLNAPAAPPPAAAGATATGTAGTAPSSSGTAAPAAATGTTGTAAPAKEAAP</sequence>
<name>A0A178IPU0_9BACT</name>
<dbReference type="InterPro" id="IPR036909">
    <property type="entry name" value="Cyt_c-like_dom_sf"/>
</dbReference>
<accession>A0A178IPU0</accession>
<dbReference type="PROSITE" id="PS51007">
    <property type="entry name" value="CYTC"/>
    <property type="match status" value="1"/>
</dbReference>
<feature type="region of interest" description="Disordered" evidence="5">
    <location>
        <begin position="222"/>
        <end position="264"/>
    </location>
</feature>
<dbReference type="RefSeq" id="WP_068768490.1">
    <property type="nucleotide sequence ID" value="NZ_CP109796.1"/>
</dbReference>
<dbReference type="SUPFAM" id="SSF46626">
    <property type="entry name" value="Cytochrome c"/>
    <property type="match status" value="1"/>
</dbReference>
<keyword evidence="8" id="KW-1185">Reference proteome</keyword>